<accession>A0A914KLC4</accession>
<sequence length="106" mass="12602">MYKMLIFYENFLNNLALLEEAKAFYINTKPTFAKINFWIKRKCIKIPTARISQRKIPKISNIEETCKIQIISIKSSQINSNSTTAENFFIRRPKFYIYKLCIPKIN</sequence>
<name>A0A914KLC4_MELIC</name>
<evidence type="ECO:0000313" key="1">
    <source>
        <dbReference type="Proteomes" id="UP000887563"/>
    </source>
</evidence>
<proteinExistence type="predicted"/>
<keyword evidence="1" id="KW-1185">Reference proteome</keyword>
<dbReference type="WBParaSite" id="Minc3s00039g02255">
    <property type="protein sequence ID" value="Minc3s00039g02255"/>
    <property type="gene ID" value="Minc3s00039g02255"/>
</dbReference>
<protein>
    <submittedName>
        <fullName evidence="2">Uncharacterized protein</fullName>
    </submittedName>
</protein>
<dbReference type="AlphaFoldDB" id="A0A914KLC4"/>
<reference evidence="2" key="1">
    <citation type="submission" date="2022-11" db="UniProtKB">
        <authorList>
            <consortium name="WormBaseParasite"/>
        </authorList>
    </citation>
    <scope>IDENTIFICATION</scope>
</reference>
<dbReference type="Proteomes" id="UP000887563">
    <property type="component" value="Unplaced"/>
</dbReference>
<organism evidence="1 2">
    <name type="scientific">Meloidogyne incognita</name>
    <name type="common">Southern root-knot nematode worm</name>
    <name type="synonym">Oxyuris incognita</name>
    <dbReference type="NCBI Taxonomy" id="6306"/>
    <lineage>
        <taxon>Eukaryota</taxon>
        <taxon>Metazoa</taxon>
        <taxon>Ecdysozoa</taxon>
        <taxon>Nematoda</taxon>
        <taxon>Chromadorea</taxon>
        <taxon>Rhabditida</taxon>
        <taxon>Tylenchina</taxon>
        <taxon>Tylenchomorpha</taxon>
        <taxon>Tylenchoidea</taxon>
        <taxon>Meloidogynidae</taxon>
        <taxon>Meloidogyninae</taxon>
        <taxon>Meloidogyne</taxon>
        <taxon>Meloidogyne incognita group</taxon>
    </lineage>
</organism>
<evidence type="ECO:0000313" key="2">
    <source>
        <dbReference type="WBParaSite" id="Minc3s00039g02255"/>
    </source>
</evidence>